<dbReference type="CDD" id="cd15737">
    <property type="entry name" value="FYVE2_Vac1p_like"/>
    <property type="match status" value="1"/>
</dbReference>
<feature type="compositionally biased region" description="Low complexity" evidence="5">
    <location>
        <begin position="425"/>
        <end position="457"/>
    </location>
</feature>
<dbReference type="InterPro" id="IPR003018">
    <property type="entry name" value="GAF"/>
</dbReference>
<feature type="compositionally biased region" description="Polar residues" evidence="5">
    <location>
        <begin position="379"/>
        <end position="390"/>
    </location>
</feature>
<dbReference type="SUPFAM" id="SSF57903">
    <property type="entry name" value="FYVE/PHD zinc finger"/>
    <property type="match status" value="1"/>
</dbReference>
<protein>
    <submittedName>
        <fullName evidence="7">Histidine kinase/response regulator fusion protein</fullName>
    </submittedName>
</protein>
<dbReference type="Gene3D" id="3.30.450.40">
    <property type="match status" value="1"/>
</dbReference>
<dbReference type="PANTHER" id="PTHR43102">
    <property type="entry name" value="SLR1143 PROTEIN"/>
    <property type="match status" value="1"/>
</dbReference>
<feature type="region of interest" description="Disordered" evidence="5">
    <location>
        <begin position="414"/>
        <end position="466"/>
    </location>
</feature>
<dbReference type="EMBL" id="JNBR01000070">
    <property type="protein sequence ID" value="OQR99369.1"/>
    <property type="molecule type" value="Genomic_DNA"/>
</dbReference>
<dbReference type="SMART" id="SM00064">
    <property type="entry name" value="FYVE"/>
    <property type="match status" value="1"/>
</dbReference>
<keyword evidence="8" id="KW-1185">Reference proteome</keyword>
<dbReference type="PROSITE" id="PS50178">
    <property type="entry name" value="ZF_FYVE"/>
    <property type="match status" value="1"/>
</dbReference>
<keyword evidence="2 4" id="KW-0863">Zinc-finger</keyword>
<evidence type="ECO:0000256" key="3">
    <source>
        <dbReference type="ARBA" id="ARBA00022833"/>
    </source>
</evidence>
<dbReference type="SUPFAM" id="SSF55781">
    <property type="entry name" value="GAF domain-like"/>
    <property type="match status" value="1"/>
</dbReference>
<keyword evidence="7" id="KW-0418">Kinase</keyword>
<dbReference type="InterPro" id="IPR029016">
    <property type="entry name" value="GAF-like_dom_sf"/>
</dbReference>
<feature type="domain" description="FYVE-type" evidence="6">
    <location>
        <begin position="280"/>
        <end position="340"/>
    </location>
</feature>
<evidence type="ECO:0000256" key="1">
    <source>
        <dbReference type="ARBA" id="ARBA00022723"/>
    </source>
</evidence>
<keyword evidence="7" id="KW-0808">Transferase</keyword>
<evidence type="ECO:0000313" key="7">
    <source>
        <dbReference type="EMBL" id="OQR99369.1"/>
    </source>
</evidence>
<sequence length="739" mass="81044">MIQAPLASPAPPRPLYLNESQQSELYHTSRNHAVSFLQNSLSDLHEWEFISEKKNVQFYRKKSSDGTTYTINAITRIVADLDDTMRTLYCEDSMALGNLFSQLHDDTFSDGAVLANLPAKRDPTGVCREQCSVKMISFRPFNAMDKARQYSVVDYCTIRTGKTDDKPDDNSVDNRLGIQLMYSTDVAEPPKRTGPVLGTANDVDVVSQLLPSGFIVYPTAKKGVLEVIFSWSAHDPRGISRGYKKAILSLVSSVARLENIFLALRIAASGFIKSKNWVNDKDRSYCFICRESFGPFRRRHHCRLCGDITCSKCATITAVKLPVVGLCQVRICNRCLTENDSSRNSNPGLSPPPKPTAASLGGLPPAPPSSRDASHHSSFDSNDASTASHAYSHQHVQVMERLSHGMSNLSAVRNCIDSDDDSDEMSISGDLSASAASSSVMGSRSMSSSLATSNMGSFSQTASGKMGGTIEETFDEADELKGASADFIPLNMVSHSSSSMPVKPYLYKLNFTDKQKWPMAPIPSDEAPRLRKLDELRILDTPMEQEFNHIAQSAAEALGTAFGFVSFIDDKREWVKACYGMAASAAVPRDISITAHAIMSYEVMAVPNLTLDTRFKDNPLVTENGLRFFVGFPLVTNDGFIVGALAVADTKVKEGITQGQVATMKRLASHITRLLEERAHYHNPVGYSNVPAPTTTYSSNTAQTSIHNALLDLLKKTEATDKQLKQTQSMMNQSAKRDV</sequence>
<dbReference type="Pfam" id="PF01363">
    <property type="entry name" value="FYVE"/>
    <property type="match status" value="1"/>
</dbReference>
<dbReference type="InterPro" id="IPR000306">
    <property type="entry name" value="Znf_FYVE"/>
</dbReference>
<dbReference type="OrthoDB" id="303614at2759"/>
<dbReference type="InterPro" id="IPR023393">
    <property type="entry name" value="START-like_dom_sf"/>
</dbReference>
<evidence type="ECO:0000256" key="2">
    <source>
        <dbReference type="ARBA" id="ARBA00022771"/>
    </source>
</evidence>
<dbReference type="InterPro" id="IPR013083">
    <property type="entry name" value="Znf_RING/FYVE/PHD"/>
</dbReference>
<gene>
    <name evidence="7" type="ORF">ACHHYP_06956</name>
</gene>
<dbReference type="Gene3D" id="3.30.530.20">
    <property type="match status" value="1"/>
</dbReference>
<keyword evidence="1" id="KW-0479">Metal-binding</keyword>
<dbReference type="Pfam" id="PF13185">
    <property type="entry name" value="GAF_2"/>
    <property type="match status" value="1"/>
</dbReference>
<reference evidence="7 8" key="1">
    <citation type="journal article" date="2014" name="Genome Biol. Evol.">
        <title>The secreted proteins of Achlya hypogyna and Thraustotheca clavata identify the ancestral oomycete secretome and reveal gene acquisitions by horizontal gene transfer.</title>
        <authorList>
            <person name="Misner I."/>
            <person name="Blouin N."/>
            <person name="Leonard G."/>
            <person name="Richards T.A."/>
            <person name="Lane C.E."/>
        </authorList>
    </citation>
    <scope>NUCLEOTIDE SEQUENCE [LARGE SCALE GENOMIC DNA]</scope>
    <source>
        <strain evidence="7 8">ATCC 48635</strain>
    </source>
</reference>
<dbReference type="AlphaFoldDB" id="A0A1V9ZN06"/>
<dbReference type="GO" id="GO:0008270">
    <property type="term" value="F:zinc ion binding"/>
    <property type="evidence" value="ECO:0007669"/>
    <property type="project" value="UniProtKB-KW"/>
</dbReference>
<evidence type="ECO:0000259" key="6">
    <source>
        <dbReference type="PROSITE" id="PS50178"/>
    </source>
</evidence>
<dbReference type="InterPro" id="IPR011011">
    <property type="entry name" value="Znf_FYVE_PHD"/>
</dbReference>
<proteinExistence type="predicted"/>
<feature type="region of interest" description="Disordered" evidence="5">
    <location>
        <begin position="340"/>
        <end position="390"/>
    </location>
</feature>
<evidence type="ECO:0000256" key="5">
    <source>
        <dbReference type="SAM" id="MobiDB-lite"/>
    </source>
</evidence>
<dbReference type="STRING" id="1202772.A0A1V9ZN06"/>
<name>A0A1V9ZN06_ACHHY</name>
<dbReference type="InterPro" id="IPR017455">
    <property type="entry name" value="Znf_FYVE-rel"/>
</dbReference>
<dbReference type="PANTHER" id="PTHR43102:SF2">
    <property type="entry name" value="GAF DOMAIN-CONTAINING PROTEIN"/>
    <property type="match status" value="1"/>
</dbReference>
<keyword evidence="3" id="KW-0862">Zinc</keyword>
<dbReference type="Proteomes" id="UP000243579">
    <property type="component" value="Unassembled WGS sequence"/>
</dbReference>
<accession>A0A1V9ZN06</accession>
<comment type="caution">
    <text evidence="7">The sequence shown here is derived from an EMBL/GenBank/DDBJ whole genome shotgun (WGS) entry which is preliminary data.</text>
</comment>
<evidence type="ECO:0000256" key="4">
    <source>
        <dbReference type="PROSITE-ProRule" id="PRU00091"/>
    </source>
</evidence>
<evidence type="ECO:0000313" key="8">
    <source>
        <dbReference type="Proteomes" id="UP000243579"/>
    </source>
</evidence>
<organism evidence="7 8">
    <name type="scientific">Achlya hypogyna</name>
    <name type="common">Oomycete</name>
    <name type="synonym">Protoachlya hypogyna</name>
    <dbReference type="NCBI Taxonomy" id="1202772"/>
    <lineage>
        <taxon>Eukaryota</taxon>
        <taxon>Sar</taxon>
        <taxon>Stramenopiles</taxon>
        <taxon>Oomycota</taxon>
        <taxon>Saprolegniomycetes</taxon>
        <taxon>Saprolegniales</taxon>
        <taxon>Achlyaceae</taxon>
        <taxon>Achlya</taxon>
    </lineage>
</organism>
<dbReference type="GO" id="GO:0016301">
    <property type="term" value="F:kinase activity"/>
    <property type="evidence" value="ECO:0007669"/>
    <property type="project" value="UniProtKB-KW"/>
</dbReference>
<dbReference type="Gene3D" id="3.30.40.10">
    <property type="entry name" value="Zinc/RING finger domain, C3HC4 (zinc finger)"/>
    <property type="match status" value="1"/>
</dbReference>